<gene>
    <name evidence="7" type="ORF">GKO32_36040</name>
</gene>
<accession>A0A6N7ZCD1</accession>
<dbReference type="EMBL" id="WMBA01000100">
    <property type="protein sequence ID" value="MTD59355.1"/>
    <property type="molecule type" value="Genomic_DNA"/>
</dbReference>
<evidence type="ECO:0000256" key="4">
    <source>
        <dbReference type="ARBA" id="ARBA00023163"/>
    </source>
</evidence>
<feature type="domain" description="HTH merR-type" evidence="6">
    <location>
        <begin position="1"/>
        <end position="68"/>
    </location>
</feature>
<sequence length="131" mass="14830">MRIGELSHATGVSTRALRYYEEQGLIHSQRLANGYRAYGPEAIETVEFIQDLFAAGLSSQILRDIMPCITEGHDQAACTDLMAQVQHVRDNLLDQEQRLRGRRERLEQYLTGQRSPRGRSGVARPQAVEPH</sequence>
<dbReference type="SUPFAM" id="SSF46955">
    <property type="entry name" value="Putative DNA-binding domain"/>
    <property type="match status" value="1"/>
</dbReference>
<keyword evidence="4" id="KW-0804">Transcription</keyword>
<dbReference type="PROSITE" id="PS00552">
    <property type="entry name" value="HTH_MERR_1"/>
    <property type="match status" value="1"/>
</dbReference>
<dbReference type="InterPro" id="IPR047057">
    <property type="entry name" value="MerR_fam"/>
</dbReference>
<dbReference type="PRINTS" id="PR00040">
    <property type="entry name" value="HTHMERR"/>
</dbReference>
<dbReference type="PANTHER" id="PTHR30204">
    <property type="entry name" value="REDOX-CYCLING DRUG-SENSING TRANSCRIPTIONAL ACTIVATOR SOXR"/>
    <property type="match status" value="1"/>
</dbReference>
<name>A0A6N7ZCD1_9PSEU</name>
<dbReference type="SMART" id="SM00422">
    <property type="entry name" value="HTH_MERR"/>
    <property type="match status" value="1"/>
</dbReference>
<dbReference type="Pfam" id="PF13411">
    <property type="entry name" value="MerR_1"/>
    <property type="match status" value="1"/>
</dbReference>
<dbReference type="PROSITE" id="PS50937">
    <property type="entry name" value="HTH_MERR_2"/>
    <property type="match status" value="1"/>
</dbReference>
<keyword evidence="8" id="KW-1185">Reference proteome</keyword>
<keyword evidence="1" id="KW-0678">Repressor</keyword>
<evidence type="ECO:0000313" key="7">
    <source>
        <dbReference type="EMBL" id="MTD59355.1"/>
    </source>
</evidence>
<dbReference type="InterPro" id="IPR009061">
    <property type="entry name" value="DNA-bd_dom_put_sf"/>
</dbReference>
<evidence type="ECO:0000256" key="3">
    <source>
        <dbReference type="ARBA" id="ARBA00023125"/>
    </source>
</evidence>
<evidence type="ECO:0000256" key="5">
    <source>
        <dbReference type="SAM" id="MobiDB-lite"/>
    </source>
</evidence>
<dbReference type="GO" id="GO:0003700">
    <property type="term" value="F:DNA-binding transcription factor activity"/>
    <property type="evidence" value="ECO:0007669"/>
    <property type="project" value="InterPro"/>
</dbReference>
<reference evidence="7 8" key="1">
    <citation type="submission" date="2019-11" db="EMBL/GenBank/DDBJ databases">
        <title>Draft genome of Amycolatopsis RM579.</title>
        <authorList>
            <person name="Duangmal K."/>
            <person name="Mingma R."/>
        </authorList>
    </citation>
    <scope>NUCLEOTIDE SEQUENCE [LARGE SCALE GENOMIC DNA]</scope>
    <source>
        <strain evidence="7 8">RM579</strain>
    </source>
</reference>
<comment type="caution">
    <text evidence="7">The sequence shown here is derived from an EMBL/GenBank/DDBJ whole genome shotgun (WGS) entry which is preliminary data.</text>
</comment>
<dbReference type="Proteomes" id="UP000440096">
    <property type="component" value="Unassembled WGS sequence"/>
</dbReference>
<evidence type="ECO:0000256" key="1">
    <source>
        <dbReference type="ARBA" id="ARBA00022491"/>
    </source>
</evidence>
<proteinExistence type="predicted"/>
<evidence type="ECO:0000313" key="8">
    <source>
        <dbReference type="Proteomes" id="UP000440096"/>
    </source>
</evidence>
<feature type="region of interest" description="Disordered" evidence="5">
    <location>
        <begin position="104"/>
        <end position="131"/>
    </location>
</feature>
<organism evidence="7 8">
    <name type="scientific">Amycolatopsis pithecellobii</name>
    <dbReference type="NCBI Taxonomy" id="664692"/>
    <lineage>
        <taxon>Bacteria</taxon>
        <taxon>Bacillati</taxon>
        <taxon>Actinomycetota</taxon>
        <taxon>Actinomycetes</taxon>
        <taxon>Pseudonocardiales</taxon>
        <taxon>Pseudonocardiaceae</taxon>
        <taxon>Amycolatopsis</taxon>
    </lineage>
</organism>
<keyword evidence="2" id="KW-0805">Transcription regulation</keyword>
<keyword evidence="3" id="KW-0238">DNA-binding</keyword>
<evidence type="ECO:0000259" key="6">
    <source>
        <dbReference type="PROSITE" id="PS50937"/>
    </source>
</evidence>
<dbReference type="PANTHER" id="PTHR30204:SF69">
    <property type="entry name" value="MERR-FAMILY TRANSCRIPTIONAL REGULATOR"/>
    <property type="match status" value="1"/>
</dbReference>
<dbReference type="Gene3D" id="1.10.1660.10">
    <property type="match status" value="1"/>
</dbReference>
<dbReference type="AlphaFoldDB" id="A0A6N7ZCD1"/>
<dbReference type="InterPro" id="IPR000551">
    <property type="entry name" value="MerR-type_HTH_dom"/>
</dbReference>
<protein>
    <submittedName>
        <fullName evidence="7">MerR family transcriptional regulator</fullName>
    </submittedName>
</protein>
<evidence type="ECO:0000256" key="2">
    <source>
        <dbReference type="ARBA" id="ARBA00023015"/>
    </source>
</evidence>
<dbReference type="GO" id="GO:0003677">
    <property type="term" value="F:DNA binding"/>
    <property type="evidence" value="ECO:0007669"/>
    <property type="project" value="UniProtKB-KW"/>
</dbReference>